<evidence type="ECO:0000313" key="2">
    <source>
        <dbReference type="Proteomes" id="UP000317650"/>
    </source>
</evidence>
<evidence type="ECO:0000313" key="1">
    <source>
        <dbReference type="EMBL" id="THU50391.1"/>
    </source>
</evidence>
<accession>A0A4S8IPF2</accession>
<keyword evidence="2" id="KW-1185">Reference proteome</keyword>
<organism evidence="1 2">
    <name type="scientific">Musa balbisiana</name>
    <name type="common">Banana</name>
    <dbReference type="NCBI Taxonomy" id="52838"/>
    <lineage>
        <taxon>Eukaryota</taxon>
        <taxon>Viridiplantae</taxon>
        <taxon>Streptophyta</taxon>
        <taxon>Embryophyta</taxon>
        <taxon>Tracheophyta</taxon>
        <taxon>Spermatophyta</taxon>
        <taxon>Magnoliopsida</taxon>
        <taxon>Liliopsida</taxon>
        <taxon>Zingiberales</taxon>
        <taxon>Musaceae</taxon>
        <taxon>Musa</taxon>
    </lineage>
</organism>
<name>A0A4S8IPF2_MUSBA</name>
<dbReference type="AlphaFoldDB" id="A0A4S8IPF2"/>
<dbReference type="Proteomes" id="UP000317650">
    <property type="component" value="Chromosome 6"/>
</dbReference>
<proteinExistence type="predicted"/>
<dbReference type="EMBL" id="PYDT01000009">
    <property type="protein sequence ID" value="THU50391.1"/>
    <property type="molecule type" value="Genomic_DNA"/>
</dbReference>
<protein>
    <submittedName>
        <fullName evidence="1">Uncharacterized protein</fullName>
    </submittedName>
</protein>
<comment type="caution">
    <text evidence="1">The sequence shown here is derived from an EMBL/GenBank/DDBJ whole genome shotgun (WGS) entry which is preliminary data.</text>
</comment>
<reference evidence="1 2" key="1">
    <citation type="journal article" date="2019" name="Nat. Plants">
        <title>Genome sequencing of Musa balbisiana reveals subgenome evolution and function divergence in polyploid bananas.</title>
        <authorList>
            <person name="Yao X."/>
        </authorList>
    </citation>
    <scope>NUCLEOTIDE SEQUENCE [LARGE SCALE GENOMIC DNA]</scope>
    <source>
        <strain evidence="2">cv. DH-PKW</strain>
        <tissue evidence="1">Leaves</tissue>
    </source>
</reference>
<sequence>MRRGFHQCLLMQTSRVAALRGNRAEVYRCFFQVWTRPLADDSGEAQVVRQAQGMIYTYLYFEAVGTKSTHVFDDNRARYCTQNPITVPRKQAFENTS</sequence>
<gene>
    <name evidence="1" type="ORF">C4D60_Mb06t19730</name>
</gene>